<evidence type="ECO:0000256" key="5">
    <source>
        <dbReference type="ARBA" id="ARBA00022840"/>
    </source>
</evidence>
<keyword evidence="5" id="KW-0067">ATP-binding</keyword>
<dbReference type="RefSeq" id="WP_077547966.1">
    <property type="nucleotide sequence ID" value="NZ_JACHEJ010000007.1"/>
</dbReference>
<dbReference type="GO" id="GO:0005524">
    <property type="term" value="F:ATP binding"/>
    <property type="evidence" value="ECO:0007669"/>
    <property type="project" value="UniProtKB-KW"/>
</dbReference>
<dbReference type="SUPFAM" id="SSF142764">
    <property type="entry name" value="YgbK-like"/>
    <property type="match status" value="1"/>
</dbReference>
<feature type="domain" description="Four-carbon acid sugar kinase N-terminal" evidence="7">
    <location>
        <begin position="2"/>
        <end position="118"/>
    </location>
</feature>
<dbReference type="Gene3D" id="3.40.50.10840">
    <property type="entry name" value="Putative sugar-binding, N-terminal domain"/>
    <property type="match status" value="1"/>
</dbReference>
<keyword evidence="3" id="KW-0547">Nucleotide-binding</keyword>
<comment type="caution">
    <text evidence="9">The sequence shown here is derived from an EMBL/GenBank/DDBJ whole genome shotgun (WGS) entry which is preliminary data.</text>
</comment>
<name>A0A7W9Z1N9_9HYPH</name>
<protein>
    <submittedName>
        <fullName evidence="9">Uncharacterized protein YgbK (DUF1537 family)</fullName>
    </submittedName>
</protein>
<proteinExistence type="inferred from homology"/>
<evidence type="ECO:0000256" key="3">
    <source>
        <dbReference type="ARBA" id="ARBA00022741"/>
    </source>
</evidence>
<gene>
    <name evidence="9" type="ORF">HNQ75_003014</name>
</gene>
<dbReference type="GO" id="GO:0016301">
    <property type="term" value="F:kinase activity"/>
    <property type="evidence" value="ECO:0007669"/>
    <property type="project" value="UniProtKB-KW"/>
</dbReference>
<keyword evidence="10" id="KW-1185">Reference proteome</keyword>
<dbReference type="InterPro" id="IPR010737">
    <property type="entry name" value="4-carb_acid_sugar_kinase_N"/>
</dbReference>
<feature type="domain" description="Four-carbon acid sugar kinase nucleotide binding" evidence="8">
    <location>
        <begin position="255"/>
        <end position="330"/>
    </location>
</feature>
<dbReference type="AlphaFoldDB" id="A0A7W9Z1N9"/>
<organism evidence="9 10">
    <name type="scientific">Pseudorhizobium flavum</name>
    <dbReference type="NCBI Taxonomy" id="1335061"/>
    <lineage>
        <taxon>Bacteria</taxon>
        <taxon>Pseudomonadati</taxon>
        <taxon>Pseudomonadota</taxon>
        <taxon>Alphaproteobacteria</taxon>
        <taxon>Hyphomicrobiales</taxon>
        <taxon>Rhizobiaceae</taxon>
        <taxon>Rhizobium/Agrobacterium group</taxon>
        <taxon>Pseudorhizobium</taxon>
    </lineage>
</organism>
<dbReference type="Proteomes" id="UP000535501">
    <property type="component" value="Unassembled WGS sequence"/>
</dbReference>
<accession>A0A7W9Z1N9</accession>
<reference evidence="9 10" key="1">
    <citation type="submission" date="2020-08" db="EMBL/GenBank/DDBJ databases">
        <title>Genomic Encyclopedia of Type Strains, Phase IV (KMG-IV): sequencing the most valuable type-strain genomes for metagenomic binning, comparative biology and taxonomic classification.</title>
        <authorList>
            <person name="Goeker M."/>
        </authorList>
    </citation>
    <scope>NUCLEOTIDE SEQUENCE [LARGE SCALE GENOMIC DNA]</scope>
    <source>
        <strain evidence="9 10">DSM 102134</strain>
    </source>
</reference>
<evidence type="ECO:0000313" key="9">
    <source>
        <dbReference type="EMBL" id="MBB6181031.1"/>
    </source>
</evidence>
<dbReference type="EMBL" id="JACHEJ010000007">
    <property type="protein sequence ID" value="MBB6181031.1"/>
    <property type="molecule type" value="Genomic_DNA"/>
</dbReference>
<dbReference type="Pfam" id="PF07005">
    <property type="entry name" value="SBD_N"/>
    <property type="match status" value="1"/>
</dbReference>
<evidence type="ECO:0000313" key="10">
    <source>
        <dbReference type="Proteomes" id="UP000535501"/>
    </source>
</evidence>
<keyword evidence="4" id="KW-0418">Kinase</keyword>
<dbReference type="InterPro" id="IPR037051">
    <property type="entry name" value="4-carb_acid_sugar_kinase_N_sf"/>
</dbReference>
<evidence type="ECO:0000256" key="1">
    <source>
        <dbReference type="ARBA" id="ARBA00005715"/>
    </source>
</evidence>
<evidence type="ECO:0000256" key="2">
    <source>
        <dbReference type="ARBA" id="ARBA00022679"/>
    </source>
</evidence>
<comment type="similarity">
    <text evidence="1">Belongs to the four-carbon acid sugar kinase family.</text>
</comment>
<keyword evidence="2" id="KW-0808">Transferase</keyword>
<dbReference type="InterPro" id="IPR042213">
    <property type="entry name" value="NBD_C_sf"/>
</dbReference>
<sequence length="340" mass="35548">MLAILADDLTGALDASAPFAARGRHVEVALTVEAIAGALRARPEVLAINLGSRERDVAVARARTTAALGALPPATRLFKKIDSRLKGHIAAELDVTPFKSALVAPAIPSFGRIVQNGEVQGFGITNPISIRKCLGRHMERATVPDTLAQDDLREWVARSDAGGFDLLVGARGLAEALADTMTARASARLAELPQGTALFVVGSHDPITLVQVEELRGVFDVDYMAAPNGKVLPTRPINAMITVVQAVQGEVPADPLEVSRALAKAVVPMVSKTVSTLLLTGGATAEAVMEEMGINRFRLAGECLPGLGLAHAGGLCIITKSGGFGGPDTLIRIAAQLRDR</sequence>
<dbReference type="InterPro" id="IPR031475">
    <property type="entry name" value="NBD_C"/>
</dbReference>
<evidence type="ECO:0000259" key="7">
    <source>
        <dbReference type="Pfam" id="PF07005"/>
    </source>
</evidence>
<dbReference type="Pfam" id="PF17042">
    <property type="entry name" value="NBD_C"/>
    <property type="match status" value="1"/>
</dbReference>
<evidence type="ECO:0000259" key="8">
    <source>
        <dbReference type="Pfam" id="PF17042"/>
    </source>
</evidence>
<keyword evidence="6" id="KW-0119">Carbohydrate metabolism</keyword>
<dbReference type="Gene3D" id="3.40.980.20">
    <property type="entry name" value="Four-carbon acid sugar kinase, nucleotide binding domain"/>
    <property type="match status" value="1"/>
</dbReference>
<evidence type="ECO:0000256" key="4">
    <source>
        <dbReference type="ARBA" id="ARBA00022777"/>
    </source>
</evidence>
<evidence type="ECO:0000256" key="6">
    <source>
        <dbReference type="ARBA" id="ARBA00023277"/>
    </source>
</evidence>